<protein>
    <submittedName>
        <fullName evidence="2">Gag-like protein</fullName>
    </submittedName>
</protein>
<comment type="caution">
    <text evidence="2">The sequence shown here is derived from an EMBL/GenBank/DDBJ whole genome shotgun (WGS) entry which is preliminary data.</text>
</comment>
<sequence length="228" mass="24737">MDISKLDVNSVRSLLQALITSYPNVVQELLSAPASVPASQALNYAPFEAPQASLASNIPDSPESPDPAPAVDDQEMEFNQSLHLSPPAESSSDDDYIVITGGKRKKASVKNAPPAKTVIAPATTRPTPPPASSSPPATTSKEKPPPPLFLREKEKWDNVSSLLRERNIHYTSARSTKDGIKVQLQTSADHRKMTALLRSESVGFHTYALEDERLLRVVIRGLPAEHNT</sequence>
<gene>
    <name evidence="2" type="ORF">OBRU01_13298</name>
</gene>
<reference evidence="2 3" key="1">
    <citation type="journal article" date="2015" name="Genome Biol. Evol.">
        <title>The genome of winter moth (Operophtera brumata) provides a genomic perspective on sexual dimorphism and phenology.</title>
        <authorList>
            <person name="Derks M.F."/>
            <person name="Smit S."/>
            <person name="Salis L."/>
            <person name="Schijlen E."/>
            <person name="Bossers A."/>
            <person name="Mateman C."/>
            <person name="Pijl A.S."/>
            <person name="de Ridder D."/>
            <person name="Groenen M.A."/>
            <person name="Visser M.E."/>
            <person name="Megens H.J."/>
        </authorList>
    </citation>
    <scope>NUCLEOTIDE SEQUENCE [LARGE SCALE GENOMIC DNA]</scope>
    <source>
        <strain evidence="2">WM2013NL</strain>
        <tissue evidence="2">Head and thorax</tissue>
    </source>
</reference>
<evidence type="ECO:0000256" key="1">
    <source>
        <dbReference type="SAM" id="MobiDB-lite"/>
    </source>
</evidence>
<keyword evidence="3" id="KW-1185">Reference proteome</keyword>
<dbReference type="AlphaFoldDB" id="A0A0L7L904"/>
<dbReference type="Proteomes" id="UP000037510">
    <property type="component" value="Unassembled WGS sequence"/>
</dbReference>
<organism evidence="2 3">
    <name type="scientific">Operophtera brumata</name>
    <name type="common">Winter moth</name>
    <name type="synonym">Phalaena brumata</name>
    <dbReference type="NCBI Taxonomy" id="104452"/>
    <lineage>
        <taxon>Eukaryota</taxon>
        <taxon>Metazoa</taxon>
        <taxon>Ecdysozoa</taxon>
        <taxon>Arthropoda</taxon>
        <taxon>Hexapoda</taxon>
        <taxon>Insecta</taxon>
        <taxon>Pterygota</taxon>
        <taxon>Neoptera</taxon>
        <taxon>Endopterygota</taxon>
        <taxon>Lepidoptera</taxon>
        <taxon>Glossata</taxon>
        <taxon>Ditrysia</taxon>
        <taxon>Geometroidea</taxon>
        <taxon>Geometridae</taxon>
        <taxon>Larentiinae</taxon>
        <taxon>Operophtera</taxon>
    </lineage>
</organism>
<feature type="region of interest" description="Disordered" evidence="1">
    <location>
        <begin position="53"/>
        <end position="77"/>
    </location>
</feature>
<evidence type="ECO:0000313" key="2">
    <source>
        <dbReference type="EMBL" id="KOB71819.1"/>
    </source>
</evidence>
<feature type="region of interest" description="Disordered" evidence="1">
    <location>
        <begin position="103"/>
        <end position="149"/>
    </location>
</feature>
<dbReference type="STRING" id="104452.A0A0L7L904"/>
<name>A0A0L7L904_OPEBR</name>
<dbReference type="EMBL" id="JTDY01002242">
    <property type="protein sequence ID" value="KOB71819.1"/>
    <property type="molecule type" value="Genomic_DNA"/>
</dbReference>
<proteinExistence type="predicted"/>
<evidence type="ECO:0000313" key="3">
    <source>
        <dbReference type="Proteomes" id="UP000037510"/>
    </source>
</evidence>
<feature type="compositionally biased region" description="Basic and acidic residues" evidence="1">
    <location>
        <begin position="140"/>
        <end position="149"/>
    </location>
</feature>
<accession>A0A0L7L904</accession>
<feature type="non-terminal residue" evidence="2">
    <location>
        <position position="228"/>
    </location>
</feature>